<dbReference type="EMBL" id="JH687414">
    <property type="protein sequence ID" value="EIM79073.1"/>
    <property type="molecule type" value="Genomic_DNA"/>
</dbReference>
<dbReference type="RefSeq" id="XP_007311821.1">
    <property type="nucleotide sequence ID" value="XM_007311759.1"/>
</dbReference>
<reference evidence="4" key="1">
    <citation type="journal article" date="2012" name="Science">
        <title>The Paleozoic origin of enzymatic lignin decomposition reconstructed from 31 fungal genomes.</title>
        <authorList>
            <person name="Floudas D."/>
            <person name="Binder M."/>
            <person name="Riley R."/>
            <person name="Barry K."/>
            <person name="Blanchette R.A."/>
            <person name="Henrissat B."/>
            <person name="Martinez A.T."/>
            <person name="Otillar R."/>
            <person name="Spatafora J.W."/>
            <person name="Yadav J.S."/>
            <person name="Aerts A."/>
            <person name="Benoit I."/>
            <person name="Boyd A."/>
            <person name="Carlson A."/>
            <person name="Copeland A."/>
            <person name="Coutinho P.M."/>
            <person name="de Vries R.P."/>
            <person name="Ferreira P."/>
            <person name="Findley K."/>
            <person name="Foster B."/>
            <person name="Gaskell J."/>
            <person name="Glotzer D."/>
            <person name="Gorecki P."/>
            <person name="Heitman J."/>
            <person name="Hesse C."/>
            <person name="Hori C."/>
            <person name="Igarashi K."/>
            <person name="Jurgens J.A."/>
            <person name="Kallen N."/>
            <person name="Kersten P."/>
            <person name="Kohler A."/>
            <person name="Kuees U."/>
            <person name="Kumar T.K.A."/>
            <person name="Kuo A."/>
            <person name="LaButti K."/>
            <person name="Larrondo L.F."/>
            <person name="Lindquist E."/>
            <person name="Ling A."/>
            <person name="Lombard V."/>
            <person name="Lucas S."/>
            <person name="Lundell T."/>
            <person name="Martin R."/>
            <person name="McLaughlin D.J."/>
            <person name="Morgenstern I."/>
            <person name="Morin E."/>
            <person name="Murat C."/>
            <person name="Nagy L.G."/>
            <person name="Nolan M."/>
            <person name="Ohm R.A."/>
            <person name="Patyshakuliyeva A."/>
            <person name="Rokas A."/>
            <person name="Ruiz-Duenas F.J."/>
            <person name="Sabat G."/>
            <person name="Salamov A."/>
            <person name="Samejima M."/>
            <person name="Schmutz J."/>
            <person name="Slot J.C."/>
            <person name="St John F."/>
            <person name="Stenlid J."/>
            <person name="Sun H."/>
            <person name="Sun S."/>
            <person name="Syed K."/>
            <person name="Tsang A."/>
            <person name="Wiebenga A."/>
            <person name="Young D."/>
            <person name="Pisabarro A."/>
            <person name="Eastwood D.C."/>
            <person name="Martin F."/>
            <person name="Cullen D."/>
            <person name="Grigoriev I.V."/>
            <person name="Hibbett D.S."/>
        </authorList>
    </citation>
    <scope>NUCLEOTIDE SEQUENCE [LARGE SCALE GENOMIC DNA]</scope>
    <source>
        <strain evidence="4">FP-91666</strain>
    </source>
</reference>
<dbReference type="Pfam" id="PF18803">
    <property type="entry name" value="CxC2"/>
    <property type="match status" value="1"/>
</dbReference>
<feature type="non-terminal residue" evidence="3">
    <location>
        <position position="1"/>
    </location>
</feature>
<sequence>RNILLDEVLRHEGLAGQHPLSFCASCQLEAGTLRCEDCVSSHLYCDSCVCENHKTAPLHRIKRWEGRTFARCSLRECGLCLQLGHDGDDCAHPHPQCTLTILDITGVHQINVQFCDCANVGSSRYYIQMMRAGWWPASLERPRTGFTFRLLQQFHALTLIAKTNAYDYYRSLMKITDGSGVHHHKFRYREFSLSFRGWRNITAGKRAGRAYEEGGMETTADGELCPKCPACPIPLVNIPANYLDAPPDKKWLYTFFVAIDGNFKLKRKNHTFDDIHFSPGKGCFVDDGKYRATIDRHVDDEPEVKVCESNYNVLDRANAQTSTRFASTGIGSAECGHHYFFLPNGVGDFQKGERYINIGYVLLRAIALTHPEWWRLVISYDIACQFSLNFFKRMKDFDITFRIDPDNCEIIFLVPKFHLPAHGESCHIKFAFNYRTGVGRTYGEGIEANWSETNFAALATREMPFGARQETLDDLFAWMNWQKTITFGERFSKSLNIAVAASEKTQKKFKQLRDTFEADVVECWDREIEAWTQDSTQDNPYQEPEVTHVTVAQCLEAIGREEAAEAAAGVLAPHEITAGKFLSVGMDLQEQQYVRTLRSLHPIFLDAKTADERAELQSQRNTLAHRQTNWRSILAFYMPVASQLDTHAGTTNSTGEGEEADEDSLAKPEYDKLWFPSDRPADIAVERWRAGMAGGLMDKERRLREAECEDCLRQIRRYIRVRMGLVSYKKTHVAGRGNGSNTRAQSAISSIQDKIKRLRVRYNESLQRLSILDSDPASPWRSRLLEMQVADLKTPSGLDPFDSEYEDDDASSRRRRALGDGYRDLSWIWSGLRPDVDDVWADSASREEVVAEMRSTYARAKARWCRWEEEIQLLLEEMRRVVATFFWMERRWLARTTYRPEAREDIHSGLVSYALRQASVYRGLAYRFGLKWVPQVAALGLDVDWEPGLVDYVQSVIRTRSATRSAGFFTASSNTPSSPFTSSPMTELPSHATTISPSGATPVPGGGLCAPSSSSTNVTTVPDTTATPFIDLQSETNKTSTFPATNGVGEADRWTQDARDAISAELHLLEAVHNLHLDVSDESDGVASDSSGEDMRHNNGGISYGGFDSD</sequence>
<dbReference type="InterPro" id="IPR041457">
    <property type="entry name" value="CxC2_KDZ-assoc"/>
</dbReference>
<feature type="region of interest" description="Disordered" evidence="1">
    <location>
        <begin position="976"/>
        <end position="1004"/>
    </location>
</feature>
<accession>R7RWF3</accession>
<evidence type="ECO:0000256" key="1">
    <source>
        <dbReference type="SAM" id="MobiDB-lite"/>
    </source>
</evidence>
<dbReference type="PANTHER" id="PTHR33096">
    <property type="entry name" value="CXC2 DOMAIN-CONTAINING PROTEIN"/>
    <property type="match status" value="1"/>
</dbReference>
<dbReference type="GeneID" id="18806600"/>
<evidence type="ECO:0000313" key="4">
    <source>
        <dbReference type="Proteomes" id="UP000053927"/>
    </source>
</evidence>
<dbReference type="eggNOG" id="ENOG502SJXV">
    <property type="taxonomic scope" value="Eukaryota"/>
</dbReference>
<name>R7RWF3_STEHR</name>
<feature type="domain" description="CxC2-like cysteine cluster KDZ transposase-associated" evidence="2">
    <location>
        <begin position="74"/>
        <end position="179"/>
    </location>
</feature>
<dbReference type="Pfam" id="PF18758">
    <property type="entry name" value="KDZ"/>
    <property type="match status" value="1"/>
</dbReference>
<feature type="region of interest" description="Disordered" evidence="1">
    <location>
        <begin position="1081"/>
        <end position="1110"/>
    </location>
</feature>
<evidence type="ECO:0000313" key="3">
    <source>
        <dbReference type="EMBL" id="EIM79073.1"/>
    </source>
</evidence>
<gene>
    <name evidence="3" type="ORF">STEHIDRAFT_69945</name>
</gene>
<dbReference type="InterPro" id="IPR040521">
    <property type="entry name" value="KDZ"/>
</dbReference>
<proteinExistence type="predicted"/>
<dbReference type="PANTHER" id="PTHR33096:SF1">
    <property type="entry name" value="CXC1-LIKE CYSTEINE CLUSTER ASSOCIATED WITH KDZ TRANSPOSASES DOMAIN-CONTAINING PROTEIN"/>
    <property type="match status" value="1"/>
</dbReference>
<dbReference type="AlphaFoldDB" id="R7RWF3"/>
<organism evidence="3 4">
    <name type="scientific">Stereum hirsutum (strain FP-91666)</name>
    <name type="common">White-rot fungus</name>
    <dbReference type="NCBI Taxonomy" id="721885"/>
    <lineage>
        <taxon>Eukaryota</taxon>
        <taxon>Fungi</taxon>
        <taxon>Dikarya</taxon>
        <taxon>Basidiomycota</taxon>
        <taxon>Agaricomycotina</taxon>
        <taxon>Agaricomycetes</taxon>
        <taxon>Russulales</taxon>
        <taxon>Stereaceae</taxon>
        <taxon>Stereum</taxon>
    </lineage>
</organism>
<dbReference type="KEGG" id="shs:STEHIDRAFT_69945"/>
<keyword evidence="4" id="KW-1185">Reference proteome</keyword>
<dbReference type="CDD" id="cd19757">
    <property type="entry name" value="Bbox1"/>
    <property type="match status" value="1"/>
</dbReference>
<dbReference type="OMA" id="NIAVEWA"/>
<dbReference type="OrthoDB" id="3214502at2759"/>
<dbReference type="Proteomes" id="UP000053927">
    <property type="component" value="Unassembled WGS sequence"/>
</dbReference>
<protein>
    <recommendedName>
        <fullName evidence="2">CxC2-like cysteine cluster KDZ transposase-associated domain-containing protein</fullName>
    </recommendedName>
</protein>
<evidence type="ECO:0000259" key="2">
    <source>
        <dbReference type="Pfam" id="PF18803"/>
    </source>
</evidence>